<dbReference type="STRING" id="1157616.A0A1Z5SLR2"/>
<evidence type="ECO:0000256" key="1">
    <source>
        <dbReference type="SAM" id="MobiDB-lite"/>
    </source>
</evidence>
<feature type="compositionally biased region" description="Basic and acidic residues" evidence="1">
    <location>
        <begin position="50"/>
        <end position="60"/>
    </location>
</feature>
<dbReference type="AlphaFoldDB" id="A0A1Z5SLR2"/>
<sequence length="330" mass="38813">MHERIVYRDRDGGERVEYPNDPPRSYTTVKRYQVPDVARKVFEPQEEEDNKLVIRRRESSPARTTYAPARSYAPSHAPSRSRRGDNIDIDIDINERDSRRRDIPFRHVEQHGSDYDRRSEPRSNYRVVDREVIRREPSPEPERYNEWRFERERDFSPPRHEHRRHYDYDVERYSKDTEYYTQPQPQPIIIRESAPQQQAPIIIREERRDPAPIIIRERDDTKDESRSLVKREEPPPPAPAPLLLSPRRTTSTSVASENWTAHGGAAIATNAVFAREIAPRNGVMIVTSLYEKNKANQESKKAAIIEDEKGRGRRRRSRSRSRSVPALSCQ</sequence>
<gene>
    <name evidence="2" type="ORF">BTJ68_15402</name>
</gene>
<feature type="region of interest" description="Disordered" evidence="1">
    <location>
        <begin position="102"/>
        <end position="122"/>
    </location>
</feature>
<comment type="caution">
    <text evidence="2">The sequence shown here is derived from an EMBL/GenBank/DDBJ whole genome shotgun (WGS) entry which is preliminary data.</text>
</comment>
<dbReference type="Proteomes" id="UP000194280">
    <property type="component" value="Unassembled WGS sequence"/>
</dbReference>
<feature type="region of interest" description="Disordered" evidence="1">
    <location>
        <begin position="1"/>
        <end position="27"/>
    </location>
</feature>
<dbReference type="InParanoid" id="A0A1Z5SLR2"/>
<organism evidence="2 3">
    <name type="scientific">Hortaea werneckii EXF-2000</name>
    <dbReference type="NCBI Taxonomy" id="1157616"/>
    <lineage>
        <taxon>Eukaryota</taxon>
        <taxon>Fungi</taxon>
        <taxon>Dikarya</taxon>
        <taxon>Ascomycota</taxon>
        <taxon>Pezizomycotina</taxon>
        <taxon>Dothideomycetes</taxon>
        <taxon>Dothideomycetidae</taxon>
        <taxon>Mycosphaerellales</taxon>
        <taxon>Teratosphaeriaceae</taxon>
        <taxon>Hortaea</taxon>
    </lineage>
</organism>
<dbReference type="EMBL" id="MUNK01000453">
    <property type="protein sequence ID" value="OTA19907.1"/>
    <property type="molecule type" value="Genomic_DNA"/>
</dbReference>
<protein>
    <submittedName>
        <fullName evidence="2">Uncharacterized protein</fullName>
    </submittedName>
</protein>
<dbReference type="OrthoDB" id="3561737at2759"/>
<evidence type="ECO:0000313" key="2">
    <source>
        <dbReference type="EMBL" id="OTA19907.1"/>
    </source>
</evidence>
<keyword evidence="3" id="KW-1185">Reference proteome</keyword>
<feature type="compositionally biased region" description="Basic residues" evidence="1">
    <location>
        <begin position="311"/>
        <end position="321"/>
    </location>
</feature>
<evidence type="ECO:0000313" key="3">
    <source>
        <dbReference type="Proteomes" id="UP000194280"/>
    </source>
</evidence>
<feature type="compositionally biased region" description="Basic and acidic residues" evidence="1">
    <location>
        <begin position="207"/>
        <end position="234"/>
    </location>
</feature>
<feature type="region of interest" description="Disordered" evidence="1">
    <location>
        <begin position="42"/>
        <end position="87"/>
    </location>
</feature>
<feature type="region of interest" description="Disordered" evidence="1">
    <location>
        <begin position="207"/>
        <end position="255"/>
    </location>
</feature>
<dbReference type="VEuPathDB" id="FungiDB:BTJ68_15402"/>
<reference evidence="2 3" key="1">
    <citation type="submission" date="2017-01" db="EMBL/GenBank/DDBJ databases">
        <title>The recent genome duplication of the halophilic yeast Hortaea werneckii: insights from long-read sequencing.</title>
        <authorList>
            <person name="Sinha S."/>
            <person name="Flibotte S."/>
            <person name="Neira M."/>
            <person name="Lenassi M."/>
            <person name="Gostincar C."/>
            <person name="Stajich J.E."/>
            <person name="Nislow C.E."/>
        </authorList>
    </citation>
    <scope>NUCLEOTIDE SEQUENCE [LARGE SCALE GENOMIC DNA]</scope>
    <source>
        <strain evidence="2 3">EXF-2000</strain>
    </source>
</reference>
<feature type="compositionally biased region" description="Basic and acidic residues" evidence="1">
    <location>
        <begin position="1"/>
        <end position="18"/>
    </location>
</feature>
<name>A0A1Z5SLR2_HORWE</name>
<feature type="compositionally biased region" description="Basic and acidic residues" evidence="1">
    <location>
        <begin position="291"/>
        <end position="310"/>
    </location>
</feature>
<feature type="region of interest" description="Disordered" evidence="1">
    <location>
        <begin position="291"/>
        <end position="330"/>
    </location>
</feature>
<accession>A0A1Z5SLR2</accession>
<proteinExistence type="predicted"/>